<dbReference type="KEGG" id="olu:OSTLU_31457"/>
<evidence type="ECO:0000313" key="2">
    <source>
        <dbReference type="EMBL" id="ABO95685.1"/>
    </source>
</evidence>
<proteinExistence type="predicted"/>
<dbReference type="Gramene" id="ABO95685">
    <property type="protein sequence ID" value="ABO95685"/>
    <property type="gene ID" value="OSTLU_31457"/>
</dbReference>
<protein>
    <submittedName>
        <fullName evidence="2">Uncharacterized protein</fullName>
    </submittedName>
</protein>
<organism evidence="2 3">
    <name type="scientific">Ostreococcus lucimarinus (strain CCE9901)</name>
    <dbReference type="NCBI Taxonomy" id="436017"/>
    <lineage>
        <taxon>Eukaryota</taxon>
        <taxon>Viridiplantae</taxon>
        <taxon>Chlorophyta</taxon>
        <taxon>Mamiellophyceae</taxon>
        <taxon>Mamiellales</taxon>
        <taxon>Bathycoccaceae</taxon>
        <taxon>Ostreococcus</taxon>
    </lineage>
</organism>
<accession>A4RWU2</accession>
<gene>
    <name evidence="2" type="ORF">OSTLU_31457</name>
</gene>
<dbReference type="EMBL" id="CP000584">
    <property type="protein sequence ID" value="ABO95685.1"/>
    <property type="molecule type" value="Genomic_DNA"/>
</dbReference>
<feature type="region of interest" description="Disordered" evidence="1">
    <location>
        <begin position="1"/>
        <end position="102"/>
    </location>
</feature>
<dbReference type="Proteomes" id="UP000001568">
    <property type="component" value="Chromosome 4"/>
</dbReference>
<evidence type="ECO:0000256" key="1">
    <source>
        <dbReference type="SAM" id="MobiDB-lite"/>
    </source>
</evidence>
<evidence type="ECO:0000313" key="3">
    <source>
        <dbReference type="Proteomes" id="UP000001568"/>
    </source>
</evidence>
<reference evidence="2 3" key="1">
    <citation type="journal article" date="2007" name="Proc. Natl. Acad. Sci. U.S.A.">
        <title>The tiny eukaryote Ostreococcus provides genomic insights into the paradox of plankton speciation.</title>
        <authorList>
            <person name="Palenik B."/>
            <person name="Grimwood J."/>
            <person name="Aerts A."/>
            <person name="Rouze P."/>
            <person name="Salamov A."/>
            <person name="Putnam N."/>
            <person name="Dupont C."/>
            <person name="Jorgensen R."/>
            <person name="Derelle E."/>
            <person name="Rombauts S."/>
            <person name="Zhou K."/>
            <person name="Otillar R."/>
            <person name="Merchant S.S."/>
            <person name="Podell S."/>
            <person name="Gaasterland T."/>
            <person name="Napoli C."/>
            <person name="Gendler K."/>
            <person name="Manuell A."/>
            <person name="Tai V."/>
            <person name="Vallon O."/>
            <person name="Piganeau G."/>
            <person name="Jancek S."/>
            <person name="Heijde M."/>
            <person name="Jabbari K."/>
            <person name="Bowler C."/>
            <person name="Lohr M."/>
            <person name="Robbens S."/>
            <person name="Werner G."/>
            <person name="Dubchak I."/>
            <person name="Pazour G.J."/>
            <person name="Ren Q."/>
            <person name="Paulsen I."/>
            <person name="Delwiche C."/>
            <person name="Schmutz J."/>
            <person name="Rokhsar D."/>
            <person name="Van de Peer Y."/>
            <person name="Moreau H."/>
            <person name="Grigoriev I.V."/>
        </authorList>
    </citation>
    <scope>NUCLEOTIDE SEQUENCE [LARGE SCALE GENOMIC DNA]</scope>
    <source>
        <strain evidence="2 3">CCE9901</strain>
    </source>
</reference>
<feature type="compositionally biased region" description="Acidic residues" evidence="1">
    <location>
        <begin position="41"/>
        <end position="54"/>
    </location>
</feature>
<keyword evidence="3" id="KW-1185">Reference proteome</keyword>
<dbReference type="AlphaFoldDB" id="A4RWU2"/>
<dbReference type="OMA" id="MVVKMED"/>
<sequence>MKAPRDGASAPNSPAGRGTPRRATANKATERMKEMAVKTEDMDEDYAFDGDDDYAAAPSAPASGRTTPKKYRARVVGGSAPPTPMSKRYASSGSLILSPLRA</sequence>
<dbReference type="RefSeq" id="XP_001417392.1">
    <property type="nucleotide sequence ID" value="XM_001417355.1"/>
</dbReference>
<feature type="compositionally biased region" description="Basic and acidic residues" evidence="1">
    <location>
        <begin position="28"/>
        <end position="40"/>
    </location>
</feature>
<dbReference type="GeneID" id="5001589"/>
<dbReference type="HOGENOM" id="CLU_2282168_0_0_1"/>
<name>A4RWU2_OSTLU</name>